<dbReference type="Gene3D" id="1.20.1280.50">
    <property type="match status" value="1"/>
</dbReference>
<dbReference type="Pfam" id="PF12796">
    <property type="entry name" value="Ank_2"/>
    <property type="match status" value="1"/>
</dbReference>
<protein>
    <submittedName>
        <fullName evidence="8">Uncharacterized protein</fullName>
    </submittedName>
</protein>
<dbReference type="Pfam" id="PF12937">
    <property type="entry name" value="F-box-like"/>
    <property type="match status" value="1"/>
</dbReference>
<evidence type="ECO:0000256" key="4">
    <source>
        <dbReference type="SAM" id="Coils"/>
    </source>
</evidence>
<reference evidence="8" key="1">
    <citation type="submission" date="2021-01" db="EMBL/GenBank/DDBJ databases">
        <authorList>
            <person name="Kaushik A."/>
        </authorList>
    </citation>
    <scope>NUCLEOTIDE SEQUENCE</scope>
    <source>
        <strain evidence="8">AG1-1C</strain>
    </source>
</reference>
<evidence type="ECO:0000259" key="7">
    <source>
        <dbReference type="PROSITE" id="PS51299"/>
    </source>
</evidence>
<evidence type="ECO:0000256" key="2">
    <source>
        <dbReference type="ARBA" id="ARBA00023043"/>
    </source>
</evidence>
<feature type="region of interest" description="Disordered" evidence="5">
    <location>
        <begin position="855"/>
        <end position="974"/>
    </location>
</feature>
<dbReference type="SUPFAM" id="SSF54616">
    <property type="entry name" value="DNA-binding domain of Mlu1-box binding protein MBP1"/>
    <property type="match status" value="1"/>
</dbReference>
<dbReference type="GO" id="GO:0003677">
    <property type="term" value="F:DNA binding"/>
    <property type="evidence" value="ECO:0007669"/>
    <property type="project" value="InterPro"/>
</dbReference>
<dbReference type="SUPFAM" id="SSF48403">
    <property type="entry name" value="Ankyrin repeat"/>
    <property type="match status" value="1"/>
</dbReference>
<feature type="domain" description="HTH APSES-type" evidence="7">
    <location>
        <begin position="753"/>
        <end position="859"/>
    </location>
</feature>
<feature type="region of interest" description="Disordered" evidence="5">
    <location>
        <begin position="1431"/>
        <end position="1455"/>
    </location>
</feature>
<keyword evidence="2 3" id="KW-0040">ANK repeat</keyword>
<feature type="compositionally biased region" description="Pro residues" evidence="5">
    <location>
        <begin position="268"/>
        <end position="281"/>
    </location>
</feature>
<evidence type="ECO:0000313" key="8">
    <source>
        <dbReference type="EMBL" id="CAE6366155.1"/>
    </source>
</evidence>
<feature type="repeat" description="ANK" evidence="3">
    <location>
        <begin position="1012"/>
        <end position="1044"/>
    </location>
</feature>
<dbReference type="FunFam" id="3.10.260.10:FF:000001">
    <property type="entry name" value="APSES transcription factor (MbpA)"/>
    <property type="match status" value="1"/>
</dbReference>
<feature type="compositionally biased region" description="Polar residues" evidence="5">
    <location>
        <begin position="901"/>
        <end position="917"/>
    </location>
</feature>
<evidence type="ECO:0000256" key="1">
    <source>
        <dbReference type="ARBA" id="ARBA00022737"/>
    </source>
</evidence>
<dbReference type="InterPro" id="IPR002110">
    <property type="entry name" value="Ankyrin_rpt"/>
</dbReference>
<feature type="region of interest" description="Disordered" evidence="5">
    <location>
        <begin position="266"/>
        <end position="287"/>
    </location>
</feature>
<gene>
    <name evidence="8" type="ORF">RDB_LOCUS22687</name>
</gene>
<dbReference type="InterPro" id="IPR036047">
    <property type="entry name" value="F-box-like_dom_sf"/>
</dbReference>
<feature type="coiled-coil region" evidence="4">
    <location>
        <begin position="1262"/>
        <end position="1289"/>
    </location>
</feature>
<keyword evidence="1" id="KW-0677">Repeat</keyword>
<dbReference type="InterPro" id="IPR051642">
    <property type="entry name" value="SWI6-like"/>
</dbReference>
<dbReference type="PROSITE" id="PS51299">
    <property type="entry name" value="HTH_APSES"/>
    <property type="match status" value="1"/>
</dbReference>
<dbReference type="InterPro" id="IPR036770">
    <property type="entry name" value="Ankyrin_rpt-contain_sf"/>
</dbReference>
<dbReference type="SMART" id="SM01252">
    <property type="entry name" value="KilA-N"/>
    <property type="match status" value="1"/>
</dbReference>
<name>A0A8H2WC85_9AGAM</name>
<organism evidence="8 9">
    <name type="scientific">Rhizoctonia solani</name>
    <dbReference type="NCBI Taxonomy" id="456999"/>
    <lineage>
        <taxon>Eukaryota</taxon>
        <taxon>Fungi</taxon>
        <taxon>Dikarya</taxon>
        <taxon>Basidiomycota</taxon>
        <taxon>Agaricomycotina</taxon>
        <taxon>Agaricomycetes</taxon>
        <taxon>Cantharellales</taxon>
        <taxon>Ceratobasidiaceae</taxon>
        <taxon>Rhizoctonia</taxon>
    </lineage>
</organism>
<dbReference type="PANTHER" id="PTHR43828:SF15">
    <property type="entry name" value="TRANSCRIPTION FACTOR MBP1"/>
    <property type="match status" value="1"/>
</dbReference>
<feature type="compositionally biased region" description="Polar residues" evidence="5">
    <location>
        <begin position="568"/>
        <end position="583"/>
    </location>
</feature>
<dbReference type="GO" id="GO:0033309">
    <property type="term" value="C:SBF transcription complex"/>
    <property type="evidence" value="ECO:0007669"/>
    <property type="project" value="TreeGrafter"/>
</dbReference>
<keyword evidence="4" id="KW-0175">Coiled coil</keyword>
<evidence type="ECO:0000256" key="3">
    <source>
        <dbReference type="PROSITE-ProRule" id="PRU00023"/>
    </source>
</evidence>
<dbReference type="GO" id="GO:0030907">
    <property type="term" value="C:MBF transcription complex"/>
    <property type="evidence" value="ECO:0007669"/>
    <property type="project" value="TreeGrafter"/>
</dbReference>
<dbReference type="GO" id="GO:0001228">
    <property type="term" value="F:DNA-binding transcription activator activity, RNA polymerase II-specific"/>
    <property type="evidence" value="ECO:0007669"/>
    <property type="project" value="UniProtKB-ARBA"/>
</dbReference>
<dbReference type="FunFam" id="1.25.40.20:FF:000238">
    <property type="entry name" value="Unplaced genomic scaffold supercont1.20, whole genome shotgun sequence"/>
    <property type="match status" value="1"/>
</dbReference>
<feature type="compositionally biased region" description="Polar residues" evidence="5">
    <location>
        <begin position="941"/>
        <end position="965"/>
    </location>
</feature>
<feature type="compositionally biased region" description="Polar residues" evidence="5">
    <location>
        <begin position="1431"/>
        <end position="1449"/>
    </location>
</feature>
<sequence length="1455" mass="158570">MMSNTTWTLAAVNRRGLPTLPHDLLLHIYSLLDVTDAVALSETCRSLHGFAVSRAAWLTLARTLAASRAIAFPTEKQLTTMPADLTTEEMRAMVKQTTKLANNLNHPNPALSSTNSLALPEAATVVHSALLPGARFLLTAQHGGTFAVWDLTTPEPVSTSQPPAFPRRRSIRTQTNSADGLDVEMGSEFDDDMRPEYDTNCPRAELRRPQCVAAWETKAEYVEFAYDLVPGGVLVALMVAVQVGQNPPVLKRDMYVVRIDLPTSTEPAPVPPGQYPNPPSPFNSSSGSPPLFAGRHHGLRFIAHSPLRQPVFISTTFINAAGHAGILGDIPDTMVVFILLFDPNIPLASAPSLSSLPSPEHPIRCASSLVHCGFKIAPGMRYTALSTSTHVLLYAESTLKTVSRRIEVQSLRRRWAASTITFTTPIQCVDLGIKVLGTPRSRDFIGSPGTEGAPLFNTVRAMLRKANPKWLLKDLTNTPGEAIDPKARRRRGRRAGPAGKKGACETVCALGLSVDVEDRRADIFRGIVLGAHDVAPDSEEEPEDSGDDEDPGTSTGFVHGTRLAPGNILSTQADSYSMPTPSQSSLLEPTQTETSSSSSPSSPVLPLRRPFRRACRVRYKRTIFPAHVNYAHELAGMGSFGRYAAWIEGDGVLEEVDWQKEALRVVVAPLTRETGAEEYPDLAGEDASKAETAIRQAAGSLARVLNVPSALQPKLNMVSCLAFEDAAGVLALCTIEGQVCKDIIMAGPGDTQIFKATYSGVPVYEMICKSVAVMRRRSDSWLNATQILKVAGLDKPQRTRVLEREVQKGEHEKVQGGYGKYQGTWVPLDRGLQLAQQYHVETLLKAIIDFTPAASSPPLAPKHLTAAPARPRQKESPEPVKEPKPVVDVAEGNVPRGSEDGSLTDSPSEVSEPSRTPSPLLVEVGPSGRNGHNGHLRSGSGLENASQSINSRSQTYSQPALFNTGDSRKENSTGPRYADIMLEYFISDTNQIPSVLVSPPSDFEPDVPIDDDGHTALHWACAMGRIRVVKLLLSAGADIFKENKSGQTPLMRSVMFANNYDVRKFPELYELLHRSTLNVDNFNRTVFHHIVDVAMSKGKAHAARYYMETLLSRLSDFPDELADVINFQDDDGETALTMAARCRSKRLVKILLDHGADPKIANRDGKTTEDYIFEDERFRMSPTIAPAAPQPPLELTPQLHYSKTAQRTTTKATAEAASLMASLAAAFDAELVSKERDLAQAHALLTNIQGEILESQRAVNVLKAQGQGLEEAERELKDLEEELRVKMGTRYRLGWEKWLRDEEARDKAWKAEQAQSSSQAQPSGSTSEHAPLPTLTIDLAELYAPPPKGTSITEACDGLRSEIAKLRTRRHELFDEFVRQQADSGTSGRMAEYRRLISAAAGGVPMQEVDSVVPMLLEQLESEEATLNVAWASQTQGSTRPPHASSNTGAGRGTS</sequence>
<feature type="region of interest" description="Disordered" evidence="5">
    <location>
        <begin position="1309"/>
        <end position="1331"/>
    </location>
</feature>
<feature type="compositionally biased region" description="Low complexity" evidence="5">
    <location>
        <begin position="1311"/>
        <end position="1327"/>
    </location>
</feature>
<feature type="compositionally biased region" description="Acidic residues" evidence="5">
    <location>
        <begin position="536"/>
        <end position="551"/>
    </location>
</feature>
<dbReference type="SMART" id="SM00248">
    <property type="entry name" value="ANK"/>
    <property type="match status" value="3"/>
</dbReference>
<dbReference type="Gene3D" id="1.25.40.20">
    <property type="entry name" value="Ankyrin repeat-containing domain"/>
    <property type="match status" value="1"/>
</dbReference>
<feature type="region of interest" description="Disordered" evidence="5">
    <location>
        <begin position="532"/>
        <end position="606"/>
    </location>
</feature>
<dbReference type="Pfam" id="PF00023">
    <property type="entry name" value="Ank"/>
    <property type="match status" value="1"/>
</dbReference>
<dbReference type="InterPro" id="IPR003163">
    <property type="entry name" value="Tscrpt_reg_HTH_APSES-type"/>
</dbReference>
<accession>A0A8H2WC85</accession>
<feature type="region of interest" description="Disordered" evidence="5">
    <location>
        <begin position="476"/>
        <end position="501"/>
    </location>
</feature>
<evidence type="ECO:0000259" key="6">
    <source>
        <dbReference type="PROSITE" id="PS50181"/>
    </source>
</evidence>
<comment type="caution">
    <text evidence="8">The sequence shown here is derived from an EMBL/GenBank/DDBJ whole genome shotgun (WGS) entry which is preliminary data.</text>
</comment>
<feature type="domain" description="F-box" evidence="6">
    <location>
        <begin position="14"/>
        <end position="60"/>
    </location>
</feature>
<dbReference type="Gene3D" id="3.10.260.10">
    <property type="entry name" value="Transcription regulator HTH, APSES-type DNA-binding domain"/>
    <property type="match status" value="1"/>
</dbReference>
<dbReference type="InterPro" id="IPR018004">
    <property type="entry name" value="KilA/APSES_HTH"/>
</dbReference>
<dbReference type="SUPFAM" id="SSF81383">
    <property type="entry name" value="F-box domain"/>
    <property type="match status" value="1"/>
</dbReference>
<dbReference type="InterPro" id="IPR036887">
    <property type="entry name" value="HTH_APSES_sf"/>
</dbReference>
<dbReference type="Proteomes" id="UP000663846">
    <property type="component" value="Unassembled WGS sequence"/>
</dbReference>
<feature type="compositionally biased region" description="Basic and acidic residues" evidence="5">
    <location>
        <begin position="872"/>
        <end position="885"/>
    </location>
</feature>
<dbReference type="PRINTS" id="PR01415">
    <property type="entry name" value="ANKYRIN"/>
</dbReference>
<dbReference type="PROSITE" id="PS50297">
    <property type="entry name" value="ANK_REP_REGION"/>
    <property type="match status" value="2"/>
</dbReference>
<feature type="repeat" description="ANK" evidence="3">
    <location>
        <begin position="1131"/>
        <end position="1163"/>
    </location>
</feature>
<dbReference type="EMBL" id="CAJMWS010000111">
    <property type="protein sequence ID" value="CAE6366155.1"/>
    <property type="molecule type" value="Genomic_DNA"/>
</dbReference>
<evidence type="ECO:0000256" key="5">
    <source>
        <dbReference type="SAM" id="MobiDB-lite"/>
    </source>
</evidence>
<feature type="compositionally biased region" description="Low complexity" evidence="5">
    <location>
        <begin position="584"/>
        <end position="606"/>
    </location>
</feature>
<proteinExistence type="predicted"/>
<dbReference type="PROSITE" id="PS50088">
    <property type="entry name" value="ANK_REPEAT"/>
    <property type="match status" value="2"/>
</dbReference>
<dbReference type="Pfam" id="PF04383">
    <property type="entry name" value="KilA-N"/>
    <property type="match status" value="1"/>
</dbReference>
<evidence type="ECO:0000313" key="9">
    <source>
        <dbReference type="Proteomes" id="UP000663846"/>
    </source>
</evidence>
<dbReference type="InterPro" id="IPR001810">
    <property type="entry name" value="F-box_dom"/>
</dbReference>
<dbReference type="PROSITE" id="PS50181">
    <property type="entry name" value="FBOX"/>
    <property type="match status" value="1"/>
</dbReference>
<dbReference type="PANTHER" id="PTHR43828">
    <property type="entry name" value="ASPARAGINASE"/>
    <property type="match status" value="1"/>
</dbReference>